<evidence type="ECO:0000256" key="5">
    <source>
        <dbReference type="SAM" id="MobiDB-lite"/>
    </source>
</evidence>
<dbReference type="Proteomes" id="UP000297280">
    <property type="component" value="Unassembled WGS sequence"/>
</dbReference>
<dbReference type="PANTHER" id="PTHR11552">
    <property type="entry name" value="GLUCOSE-METHANOL-CHOLINE GMC OXIDOREDUCTASE"/>
    <property type="match status" value="1"/>
</dbReference>
<feature type="region of interest" description="Disordered" evidence="5">
    <location>
        <begin position="1476"/>
        <end position="1550"/>
    </location>
</feature>
<dbReference type="Gene3D" id="2.40.70.10">
    <property type="entry name" value="Acid Proteases"/>
    <property type="match status" value="1"/>
</dbReference>
<feature type="transmembrane region" description="Helical" evidence="6">
    <location>
        <begin position="1355"/>
        <end position="1376"/>
    </location>
</feature>
<evidence type="ECO:0000256" key="1">
    <source>
        <dbReference type="ARBA" id="ARBA00001974"/>
    </source>
</evidence>
<dbReference type="Gene3D" id="3.30.560.10">
    <property type="entry name" value="Glucose Oxidase, domain 3"/>
    <property type="match status" value="1"/>
</dbReference>
<evidence type="ECO:0000256" key="3">
    <source>
        <dbReference type="ARBA" id="ARBA00022630"/>
    </source>
</evidence>
<feature type="domain" description="Peptidase A1" evidence="7">
    <location>
        <begin position="700"/>
        <end position="1130"/>
    </location>
</feature>
<dbReference type="SUPFAM" id="SSF50630">
    <property type="entry name" value="Acid proteases"/>
    <property type="match status" value="1"/>
</dbReference>
<dbReference type="InterPro" id="IPR012132">
    <property type="entry name" value="GMC_OxRdtase"/>
</dbReference>
<sequence>MVVTVKSEGAEYDYIVCGGGTSGAVVAARLAEDPNNSVLVIEAGEHNSLLENTIMVGGWSQNFDTEADWNISTEPNTGINNRQIKASRGKFLGGSSGVNGTLCIRGTPQDYDDWEMPGWSGEEVFGYMKKAENFHNKDWFEANDSVHGHDGLLDVEPHDLAPISNMILDSMADRGLPLHPDMFSTGETPNGCGHAPRTVYKGDRTTSANYFINKGSNLAIKTSTIVDKVILESHAFPHELKAAAVKVIEKDGTEKEIRAKKEVIISAGAYCSPTILMRSGIGAKSELESHGIDCQVNLPGVGKNLMDHMIVFIFYETTKPNVTNDYLLYRPNALGEAYRQWKEEKRGPLSTFPFGVFAYARLDERLASEPAWTSAPRRPGRDPMGLTESQPNVEFFTTECYGGPKQYNQFPDGEKSHAFSMIAELFAPKSRGTVTLKSKDPKDNPVVDHRYLSEELDIVVLSEACRYANEIIMKGKGTKDIVEGSWPKDLTHHAYTSREQWVPYIKDNATTCYHPGGTVKMGKASDPMAVLDEELRVRGVRNLRVADTSVMPLLNQGHTQMPAYAIGEKATDLIRGVEDLDLASLKLESFRLSTILLLLITFTNFAIATLPPLHYTITRRGGSFPAPDTANLTFLQCTLADIHARFTNSERKLKGNKVVRVPKRWHDGQISNTTTSNPRSGTYLQPGTTLLSEVGNSGSWFTSLKIGEPSQNVDLDLNMLTADFAVISTPSGKGSFYLEERSGTYSVSNDNEEGKGMNFPGCRCGKDVVGLPLGFDMFAGLRGERYIPVSFAHCRPQKQWVGSLGKSGASLGLAVGEGLGQVGGWKGGLLEQIVRSGVVDTEVWSLMLINGYEGVLSVGGSSVEAVRGVEKMIEKELKRLEAGGAGEFQPLNDELKRDLDDLQSGNDEFKRMGGLGLQSEHDEIKRNSELGLMKRDENPLDNSDLSRKPNDESVWEWSKVRGADGWWEIFMKGIWVDGNKVIQNQPIVLDVNTPYIVGPPHLVRSLYSSISGSRQLPPPHDQFHAYPCFNPPHLLLEFGNLRVKALEGKRDEGSFSPGGSFSLGRIERGSGYCVGIVVEGRFGNIGGPNGVVENGGVDGNGMEDMWIFGEPLFRDVQVAFDWKEKRVGMQRLMEKLHQSSLNKHAPETLQCELFQPAELYSSWNRGMSQSDIDLMQGPALTPPQGVASNFDNPYSLRPAADAVKIVTTVLATLAIFIRVYTKWRIIREVHLEDYIAVAAWCGYVVFIVTTGFDPDVFGRHQWDIRLKDYQIFLYGTYITSISFGLAIMSIKISILLQYVRLFTAGTRDLMFWSCHALMWITIVFYTILLFMTIFICTPISKFWSVLDTAGHCLDVNYLFLATGTANTITDFLIILLPQPVIWKLQMSFKEHVGVSAVFSTGLLACIASMARLFVSLKLLKNPDASWYTSIMCIPSYVELGAGIITSCLPTLPKFFKTMSQIPRVSRMCHFVSSLSRSSDESGESKDEERSSGSSWNQNGRMPSGSRGQGRREENSDGVEEWEGCNAGVSRTSLGNTTTAMGMRNGGDNSEMKCVDEERGILRSVQISIVRQGPPGR</sequence>
<name>A0A4Z1L128_9HELO</name>
<dbReference type="InterPro" id="IPR036188">
    <property type="entry name" value="FAD/NAD-bd_sf"/>
</dbReference>
<organism evidence="8 9">
    <name type="scientific">Botrytis porri</name>
    <dbReference type="NCBI Taxonomy" id="87229"/>
    <lineage>
        <taxon>Eukaryota</taxon>
        <taxon>Fungi</taxon>
        <taxon>Dikarya</taxon>
        <taxon>Ascomycota</taxon>
        <taxon>Pezizomycotina</taxon>
        <taxon>Leotiomycetes</taxon>
        <taxon>Helotiales</taxon>
        <taxon>Sclerotiniaceae</taxon>
        <taxon>Botrytis</taxon>
    </lineage>
</organism>
<evidence type="ECO:0000313" key="9">
    <source>
        <dbReference type="Proteomes" id="UP000297280"/>
    </source>
</evidence>
<dbReference type="PROSITE" id="PS51767">
    <property type="entry name" value="PEPTIDASE_A1"/>
    <property type="match status" value="1"/>
</dbReference>
<evidence type="ECO:0000256" key="6">
    <source>
        <dbReference type="SAM" id="Phobius"/>
    </source>
</evidence>
<accession>A0A4Z1L128</accession>
<keyword evidence="6" id="KW-1133">Transmembrane helix</keyword>
<feature type="transmembrane region" description="Helical" evidence="6">
    <location>
        <begin position="1316"/>
        <end position="1335"/>
    </location>
</feature>
<dbReference type="PROSITE" id="PS00624">
    <property type="entry name" value="GMC_OXRED_2"/>
    <property type="match status" value="1"/>
</dbReference>
<evidence type="ECO:0000313" key="8">
    <source>
        <dbReference type="EMBL" id="TGO90451.1"/>
    </source>
</evidence>
<dbReference type="Pfam" id="PF05199">
    <property type="entry name" value="GMC_oxred_C"/>
    <property type="match status" value="1"/>
</dbReference>
<dbReference type="STRING" id="87229.A0A4Z1L128"/>
<dbReference type="InterPro" id="IPR033121">
    <property type="entry name" value="PEPTIDASE_A1"/>
</dbReference>
<dbReference type="GO" id="GO:0050660">
    <property type="term" value="F:flavin adenine dinucleotide binding"/>
    <property type="evidence" value="ECO:0007669"/>
    <property type="project" value="InterPro"/>
</dbReference>
<keyword evidence="4" id="KW-0274">FAD</keyword>
<dbReference type="InterPro" id="IPR000172">
    <property type="entry name" value="GMC_OxRdtase_N"/>
</dbReference>
<evidence type="ECO:0000259" key="7">
    <source>
        <dbReference type="PROSITE" id="PS51767"/>
    </source>
</evidence>
<gene>
    <name evidence="8" type="ORF">BPOR_0064g00140</name>
</gene>
<proteinExistence type="inferred from homology"/>
<dbReference type="InterPro" id="IPR021109">
    <property type="entry name" value="Peptidase_aspartic_dom_sf"/>
</dbReference>
<comment type="similarity">
    <text evidence="2">Belongs to the GMC oxidoreductase family.</text>
</comment>
<feature type="transmembrane region" description="Helical" evidence="6">
    <location>
        <begin position="1233"/>
        <end position="1252"/>
    </location>
</feature>
<dbReference type="GO" id="GO:0016614">
    <property type="term" value="F:oxidoreductase activity, acting on CH-OH group of donors"/>
    <property type="evidence" value="ECO:0007669"/>
    <property type="project" value="InterPro"/>
</dbReference>
<evidence type="ECO:0000256" key="4">
    <source>
        <dbReference type="ARBA" id="ARBA00022827"/>
    </source>
</evidence>
<keyword evidence="9" id="KW-1185">Reference proteome</keyword>
<reference evidence="8 9" key="1">
    <citation type="submission" date="2017-12" db="EMBL/GenBank/DDBJ databases">
        <title>Comparative genomics of Botrytis spp.</title>
        <authorList>
            <person name="Valero-Jimenez C.A."/>
            <person name="Tapia P."/>
            <person name="Veloso J."/>
            <person name="Silva-Moreno E."/>
            <person name="Staats M."/>
            <person name="Valdes J.H."/>
            <person name="Van Kan J.A.L."/>
        </authorList>
    </citation>
    <scope>NUCLEOTIDE SEQUENCE [LARGE SCALE GENOMIC DNA]</scope>
    <source>
        <strain evidence="8 9">MUCL3349</strain>
    </source>
</reference>
<dbReference type="Pfam" id="PF20684">
    <property type="entry name" value="Fung_rhodopsin"/>
    <property type="match status" value="1"/>
</dbReference>
<feature type="compositionally biased region" description="Polar residues" evidence="5">
    <location>
        <begin position="1528"/>
        <end position="1539"/>
    </location>
</feature>
<feature type="compositionally biased region" description="Basic and acidic residues" evidence="5">
    <location>
        <begin position="1477"/>
        <end position="1490"/>
    </location>
</feature>
<comment type="caution">
    <text evidence="8">The sequence shown here is derived from an EMBL/GenBank/DDBJ whole genome shotgun (WGS) entry which is preliminary data.</text>
</comment>
<feature type="transmembrane region" description="Helical" evidence="6">
    <location>
        <begin position="1396"/>
        <end position="1414"/>
    </location>
</feature>
<feature type="transmembrane region" description="Helical" evidence="6">
    <location>
        <begin position="1426"/>
        <end position="1451"/>
    </location>
</feature>
<keyword evidence="6" id="KW-0472">Membrane</keyword>
<dbReference type="Gene3D" id="3.50.50.60">
    <property type="entry name" value="FAD/NAD(P)-binding domain"/>
    <property type="match status" value="1"/>
</dbReference>
<dbReference type="EMBL" id="PQXO01000064">
    <property type="protein sequence ID" value="TGO90451.1"/>
    <property type="molecule type" value="Genomic_DNA"/>
</dbReference>
<keyword evidence="6" id="KW-0812">Transmembrane</keyword>
<keyword evidence="3" id="KW-0285">Flavoprotein</keyword>
<evidence type="ECO:0000256" key="2">
    <source>
        <dbReference type="ARBA" id="ARBA00010790"/>
    </source>
</evidence>
<feature type="transmembrane region" description="Helical" evidence="6">
    <location>
        <begin position="1202"/>
        <end position="1221"/>
    </location>
</feature>
<dbReference type="InterPro" id="IPR007867">
    <property type="entry name" value="GMC_OxRtase_C"/>
</dbReference>
<feature type="region of interest" description="Disordered" evidence="5">
    <location>
        <begin position="927"/>
        <end position="948"/>
    </location>
</feature>
<feature type="transmembrane region" description="Helical" evidence="6">
    <location>
        <begin position="1272"/>
        <end position="1296"/>
    </location>
</feature>
<dbReference type="SUPFAM" id="SSF51905">
    <property type="entry name" value="FAD/NAD(P)-binding domain"/>
    <property type="match status" value="1"/>
</dbReference>
<dbReference type="Pfam" id="PF00732">
    <property type="entry name" value="GMC_oxred_N"/>
    <property type="match status" value="1"/>
</dbReference>
<protein>
    <recommendedName>
        <fullName evidence="7">Peptidase A1 domain-containing protein</fullName>
    </recommendedName>
</protein>
<dbReference type="SUPFAM" id="SSF54373">
    <property type="entry name" value="FAD-linked reductases, C-terminal domain"/>
    <property type="match status" value="1"/>
</dbReference>
<comment type="cofactor">
    <cofactor evidence="1">
        <name>FAD</name>
        <dbReference type="ChEBI" id="CHEBI:57692"/>
    </cofactor>
</comment>
<dbReference type="PANTHER" id="PTHR11552:SF147">
    <property type="entry name" value="CHOLINE DEHYDROGENASE, MITOCHONDRIAL"/>
    <property type="match status" value="1"/>
</dbReference>
<dbReference type="InterPro" id="IPR049326">
    <property type="entry name" value="Rhodopsin_dom_fungi"/>
</dbReference>